<comment type="caution">
    <text evidence="2">The sequence shown here is derived from an EMBL/GenBank/DDBJ whole genome shotgun (WGS) entry which is preliminary data.</text>
</comment>
<protein>
    <recommendedName>
        <fullName evidence="1">DUF4365 domain-containing protein</fullName>
    </recommendedName>
</protein>
<name>A0A150R5E9_SORCE</name>
<sequence length="683" mass="76696">MSASGKSRGRRYSREVQQEDRSAAQLRARLAEVGWLADRHERDVGEDFLVRIYDQGISTGLLFHVQLKSVLDAERRKSKRAPKELRFRLEVKDLEHWEVQTSLVVLLIWDVEQRAGYWQTIPAVIEALDARDAAWREQKTVTVTVPATQGTDDRGLKQLRWIVADRIFPVVAKRSPITLKFNESNGGKKSWRALQDALDRGTRVVFEGAGVPELEMPAWYRRLYGDQGQVERVEITSKPPDRGIPVRVEVYSAEGAAALPYVDLRFTSDGRKQAVLSNEHQQLTFVIEVSLVQDGESTLKLWQRRFGGTVQEAREAAALSFALTRPGSRIRVYAIEGGRHLSDSPAPPAFQDYAEQARVRLEALDKLALIEPRIAAFGSVSLEQGINEDDIVNIDLLHAMCRDGKLERFIDCTFDFDVPASKPENWPNSERKFDIQLDDVKLPLLGVEVPIGRVKVTFVDQESAVATVRQAVAQARVTGEPARVRIEKARIIEEFLDWPRWPRPADVLHDVASAQAGYFTFAQAIEAGFVAATQVETELRVERCGGDVFRLVQFPPSEHEDLVILWLQTEKQGVFSHDTALALHQLSDILPSRRHVTVPSGWELPSNARLDRGTVLHHAEVGPSEIAWMSPIPLTKPLRTLRDCIEKGVSPEIIEQAISEALARGMITQAEVQDLRLASARSA</sequence>
<evidence type="ECO:0000313" key="3">
    <source>
        <dbReference type="Proteomes" id="UP000075635"/>
    </source>
</evidence>
<evidence type="ECO:0000313" key="2">
    <source>
        <dbReference type="EMBL" id="KYF75474.1"/>
    </source>
</evidence>
<gene>
    <name evidence="2" type="ORF">BE17_19125</name>
</gene>
<dbReference type="AlphaFoldDB" id="A0A150R5E9"/>
<dbReference type="Pfam" id="PF14280">
    <property type="entry name" value="DUF4365"/>
    <property type="match status" value="1"/>
</dbReference>
<accession>A0A150R5E9</accession>
<dbReference type="InterPro" id="IPR025375">
    <property type="entry name" value="DUF4365"/>
</dbReference>
<organism evidence="2 3">
    <name type="scientific">Sorangium cellulosum</name>
    <name type="common">Polyangium cellulosum</name>
    <dbReference type="NCBI Taxonomy" id="56"/>
    <lineage>
        <taxon>Bacteria</taxon>
        <taxon>Pseudomonadati</taxon>
        <taxon>Myxococcota</taxon>
        <taxon>Polyangia</taxon>
        <taxon>Polyangiales</taxon>
        <taxon>Polyangiaceae</taxon>
        <taxon>Sorangium</taxon>
    </lineage>
</organism>
<reference evidence="2 3" key="1">
    <citation type="submission" date="2014-02" db="EMBL/GenBank/DDBJ databases">
        <title>The small core and large imbalanced accessory genome model reveals a collaborative survival strategy of Sorangium cellulosum strains in nature.</title>
        <authorList>
            <person name="Han K."/>
            <person name="Peng R."/>
            <person name="Blom J."/>
            <person name="Li Y.-Z."/>
        </authorList>
    </citation>
    <scope>NUCLEOTIDE SEQUENCE [LARGE SCALE GENOMIC DNA]</scope>
    <source>
        <strain evidence="2 3">So0011-07</strain>
    </source>
</reference>
<evidence type="ECO:0000259" key="1">
    <source>
        <dbReference type="Pfam" id="PF14280"/>
    </source>
</evidence>
<feature type="domain" description="DUF4365" evidence="1">
    <location>
        <begin position="21"/>
        <end position="160"/>
    </location>
</feature>
<proteinExistence type="predicted"/>
<dbReference type="Proteomes" id="UP000075635">
    <property type="component" value="Unassembled WGS sequence"/>
</dbReference>
<dbReference type="EMBL" id="JEMB01003117">
    <property type="protein sequence ID" value="KYF75474.1"/>
    <property type="molecule type" value="Genomic_DNA"/>
</dbReference>